<reference evidence="6" key="1">
    <citation type="journal article" date="2019" name="Int. J. Syst. Evol. Microbiol.">
        <title>The Global Catalogue of Microorganisms (GCM) 10K type strain sequencing project: providing services to taxonomists for standard genome sequencing and annotation.</title>
        <authorList>
            <consortium name="The Broad Institute Genomics Platform"/>
            <consortium name="The Broad Institute Genome Sequencing Center for Infectious Disease"/>
            <person name="Wu L."/>
            <person name="Ma J."/>
        </authorList>
    </citation>
    <scope>NUCLEOTIDE SEQUENCE [LARGE SCALE GENOMIC DNA]</scope>
    <source>
        <strain evidence="6">NBRC 108725</strain>
    </source>
</reference>
<dbReference type="InterPro" id="IPR036388">
    <property type="entry name" value="WH-like_DNA-bd_sf"/>
</dbReference>
<dbReference type="PROSITE" id="PS01117">
    <property type="entry name" value="HTH_MARR_1"/>
    <property type="match status" value="1"/>
</dbReference>
<dbReference type="Proteomes" id="UP001321498">
    <property type="component" value="Chromosome"/>
</dbReference>
<dbReference type="EMBL" id="AP027731">
    <property type="protein sequence ID" value="BDZ45574.1"/>
    <property type="molecule type" value="Genomic_DNA"/>
</dbReference>
<organism evidence="5 6">
    <name type="scientific">Naasia aerilata</name>
    <dbReference type="NCBI Taxonomy" id="1162966"/>
    <lineage>
        <taxon>Bacteria</taxon>
        <taxon>Bacillati</taxon>
        <taxon>Actinomycetota</taxon>
        <taxon>Actinomycetes</taxon>
        <taxon>Micrococcales</taxon>
        <taxon>Microbacteriaceae</taxon>
        <taxon>Naasia</taxon>
    </lineage>
</organism>
<evidence type="ECO:0000256" key="1">
    <source>
        <dbReference type="ARBA" id="ARBA00023015"/>
    </source>
</evidence>
<dbReference type="SMART" id="SM00347">
    <property type="entry name" value="HTH_MARR"/>
    <property type="match status" value="1"/>
</dbReference>
<dbReference type="InterPro" id="IPR023187">
    <property type="entry name" value="Tscrpt_reg_MarR-type_CS"/>
</dbReference>
<dbReference type="PROSITE" id="PS50995">
    <property type="entry name" value="HTH_MARR_2"/>
    <property type="match status" value="1"/>
</dbReference>
<proteinExistence type="predicted"/>
<dbReference type="PANTHER" id="PTHR33164:SF43">
    <property type="entry name" value="HTH-TYPE TRANSCRIPTIONAL REPRESSOR YETL"/>
    <property type="match status" value="1"/>
</dbReference>
<accession>A0ABM8GBG6</accession>
<dbReference type="PANTHER" id="PTHR33164">
    <property type="entry name" value="TRANSCRIPTIONAL REGULATOR, MARR FAMILY"/>
    <property type="match status" value="1"/>
</dbReference>
<dbReference type="Gene3D" id="1.10.10.10">
    <property type="entry name" value="Winged helix-like DNA-binding domain superfamily/Winged helix DNA-binding domain"/>
    <property type="match status" value="1"/>
</dbReference>
<keyword evidence="1" id="KW-0805">Transcription regulation</keyword>
<dbReference type="InterPro" id="IPR036390">
    <property type="entry name" value="WH_DNA-bd_sf"/>
</dbReference>
<keyword evidence="6" id="KW-1185">Reference proteome</keyword>
<protein>
    <recommendedName>
        <fullName evidence="4">HTH marR-type domain-containing protein</fullName>
    </recommendedName>
</protein>
<dbReference type="Pfam" id="PF12802">
    <property type="entry name" value="MarR_2"/>
    <property type="match status" value="1"/>
</dbReference>
<evidence type="ECO:0000256" key="2">
    <source>
        <dbReference type="ARBA" id="ARBA00023125"/>
    </source>
</evidence>
<name>A0ABM8GBG6_9MICO</name>
<evidence type="ECO:0000259" key="4">
    <source>
        <dbReference type="PROSITE" id="PS50995"/>
    </source>
</evidence>
<evidence type="ECO:0000313" key="6">
    <source>
        <dbReference type="Proteomes" id="UP001321498"/>
    </source>
</evidence>
<dbReference type="InterPro" id="IPR000835">
    <property type="entry name" value="HTH_MarR-typ"/>
</dbReference>
<dbReference type="SUPFAM" id="SSF46785">
    <property type="entry name" value="Winged helix' DNA-binding domain"/>
    <property type="match status" value="1"/>
</dbReference>
<evidence type="ECO:0000313" key="5">
    <source>
        <dbReference type="EMBL" id="BDZ45574.1"/>
    </source>
</evidence>
<gene>
    <name evidence="5" type="ORF">GCM10025866_14830</name>
</gene>
<keyword evidence="2" id="KW-0238">DNA-binding</keyword>
<sequence>MGVAVPGPGGRDAPPRRRVPRSLSFNEYDVLFNLSRLPERSARMRDLNGVVLLSQPSISRLVDRMVARGLLERLPDASDRRGTVVHLTDAGYRAFLEVAGEHRRSIERTLGTALPDADLDELRRLTDALRAAVGETGVEQQD</sequence>
<feature type="domain" description="HTH marR-type" evidence="4">
    <location>
        <begin position="1"/>
        <end position="131"/>
    </location>
</feature>
<evidence type="ECO:0000256" key="3">
    <source>
        <dbReference type="ARBA" id="ARBA00023163"/>
    </source>
</evidence>
<keyword evidence="3" id="KW-0804">Transcription</keyword>
<dbReference type="InterPro" id="IPR039422">
    <property type="entry name" value="MarR/SlyA-like"/>
</dbReference>